<proteinExistence type="predicted"/>
<dbReference type="EMBL" id="JBHUCX010000017">
    <property type="protein sequence ID" value="MFD1674142.1"/>
    <property type="molecule type" value="Genomic_DNA"/>
</dbReference>
<accession>A0ABW4JCS3</accession>
<dbReference type="RefSeq" id="WP_377941918.1">
    <property type="nucleotide sequence ID" value="NZ_JBHUCX010000017.1"/>
</dbReference>
<comment type="caution">
    <text evidence="1">The sequence shown here is derived from an EMBL/GenBank/DDBJ whole genome shotgun (WGS) entry which is preliminary data.</text>
</comment>
<evidence type="ECO:0000313" key="2">
    <source>
        <dbReference type="Proteomes" id="UP001597079"/>
    </source>
</evidence>
<protein>
    <submittedName>
        <fullName evidence="1">DUF2750 domain-containing protein</fullName>
    </submittedName>
</protein>
<dbReference type="Proteomes" id="UP001597079">
    <property type="component" value="Unassembled WGS sequence"/>
</dbReference>
<sequence length="126" mass="14788">MHEKEFNAVISLPGSKRYEYFIKQVCDRQEVWGLFNNGWAMVTDDNGQLLIPLWPRIEFAEVCVDSTEWSGYKPKEIDLERFVEKWIPGMVNDKVMPAIFMTPSNRGVAVDNKRLLEDLEQELENY</sequence>
<evidence type="ECO:0000313" key="1">
    <source>
        <dbReference type="EMBL" id="MFD1674142.1"/>
    </source>
</evidence>
<dbReference type="InterPro" id="IPR021284">
    <property type="entry name" value="DUF2750"/>
</dbReference>
<reference evidence="2" key="1">
    <citation type="journal article" date="2019" name="Int. J. Syst. Evol. Microbiol.">
        <title>The Global Catalogue of Microorganisms (GCM) 10K type strain sequencing project: providing services to taxonomists for standard genome sequencing and annotation.</title>
        <authorList>
            <consortium name="The Broad Institute Genomics Platform"/>
            <consortium name="The Broad Institute Genome Sequencing Center for Infectious Disease"/>
            <person name="Wu L."/>
            <person name="Ma J."/>
        </authorList>
    </citation>
    <scope>NUCLEOTIDE SEQUENCE [LARGE SCALE GENOMIC DNA]</scope>
    <source>
        <strain evidence="2">CGMCC 1.12286</strain>
    </source>
</reference>
<keyword evidence="2" id="KW-1185">Reference proteome</keyword>
<dbReference type="Pfam" id="PF11042">
    <property type="entry name" value="DUF2750"/>
    <property type="match status" value="1"/>
</dbReference>
<gene>
    <name evidence="1" type="ORF">ACFSB2_05375</name>
</gene>
<organism evidence="1 2">
    <name type="scientific">Alicyclobacillus fodiniaquatilis</name>
    <dbReference type="NCBI Taxonomy" id="1661150"/>
    <lineage>
        <taxon>Bacteria</taxon>
        <taxon>Bacillati</taxon>
        <taxon>Bacillota</taxon>
        <taxon>Bacilli</taxon>
        <taxon>Bacillales</taxon>
        <taxon>Alicyclobacillaceae</taxon>
        <taxon>Alicyclobacillus</taxon>
    </lineage>
</organism>
<name>A0ABW4JCS3_9BACL</name>